<dbReference type="AlphaFoldDB" id="A0A644YIV4"/>
<name>A0A644YIV4_9ZZZZ</name>
<proteinExistence type="predicted"/>
<sequence>MTAYRIKQGIPTVNSLNSVIAEIFNFEGEYNEKPVGEFLKFFYPTLFPGPYLWCNIVENLVTILFCIFTYPEVKTWVVYKDHNVGIVFRQVLFAQLEIGGDFAERTQDFYKPHYGCLFVMPDQLTPLGKHKVTTPKPEPGLGVGDLEPFHQVGSMQVPRSLSCYDVVFHDLIKVSRVFPTVLSHCSR</sequence>
<accession>A0A644YIV4</accession>
<dbReference type="EMBL" id="VSSQ01005196">
    <property type="protein sequence ID" value="MPM28227.1"/>
    <property type="molecule type" value="Genomic_DNA"/>
</dbReference>
<organism evidence="1">
    <name type="scientific">bioreactor metagenome</name>
    <dbReference type="NCBI Taxonomy" id="1076179"/>
    <lineage>
        <taxon>unclassified sequences</taxon>
        <taxon>metagenomes</taxon>
        <taxon>ecological metagenomes</taxon>
    </lineage>
</organism>
<evidence type="ECO:0000313" key="1">
    <source>
        <dbReference type="EMBL" id="MPM28227.1"/>
    </source>
</evidence>
<gene>
    <name evidence="1" type="ORF">SDC9_74746</name>
</gene>
<reference evidence="1" key="1">
    <citation type="submission" date="2019-08" db="EMBL/GenBank/DDBJ databases">
        <authorList>
            <person name="Kucharzyk K."/>
            <person name="Murdoch R.W."/>
            <person name="Higgins S."/>
            <person name="Loffler F."/>
        </authorList>
    </citation>
    <scope>NUCLEOTIDE SEQUENCE</scope>
</reference>
<protein>
    <submittedName>
        <fullName evidence="1">Uncharacterized protein</fullName>
    </submittedName>
</protein>
<comment type="caution">
    <text evidence="1">The sequence shown here is derived from an EMBL/GenBank/DDBJ whole genome shotgun (WGS) entry which is preliminary data.</text>
</comment>